<reference evidence="3 4" key="1">
    <citation type="submission" date="2016-11" db="EMBL/GenBank/DDBJ databases">
        <authorList>
            <person name="Varghese N."/>
            <person name="Submissions S."/>
        </authorList>
    </citation>
    <scope>NUCLEOTIDE SEQUENCE [LARGE SCALE GENOMIC DNA]</scope>
    <source>
        <strain evidence="3 4">DSM 28249</strain>
    </source>
</reference>
<evidence type="ECO:0000256" key="1">
    <source>
        <dbReference type="SAM" id="SignalP"/>
    </source>
</evidence>
<dbReference type="EMBL" id="FRCB01000004">
    <property type="protein sequence ID" value="SHM02113.1"/>
    <property type="molecule type" value="Genomic_DNA"/>
</dbReference>
<dbReference type="Proteomes" id="UP000322545">
    <property type="component" value="Unassembled WGS sequence"/>
</dbReference>
<dbReference type="AlphaFoldDB" id="A0A1M7FDR8"/>
<name>A0A1M7FDR8_9RHOB</name>
<feature type="domain" description="Cupin type-2" evidence="2">
    <location>
        <begin position="62"/>
        <end position="131"/>
    </location>
</feature>
<feature type="chain" id="PRO_5009925809" evidence="1">
    <location>
        <begin position="28"/>
        <end position="143"/>
    </location>
</feature>
<gene>
    <name evidence="3" type="ORF">SAMN05443432_104153</name>
</gene>
<evidence type="ECO:0000313" key="3">
    <source>
        <dbReference type="EMBL" id="SHM02113.1"/>
    </source>
</evidence>
<evidence type="ECO:0000313" key="4">
    <source>
        <dbReference type="Proteomes" id="UP000322545"/>
    </source>
</evidence>
<keyword evidence="1" id="KW-0732">Signal</keyword>
<dbReference type="Gene3D" id="2.60.120.10">
    <property type="entry name" value="Jelly Rolls"/>
    <property type="match status" value="1"/>
</dbReference>
<proteinExistence type="predicted"/>
<protein>
    <submittedName>
        <fullName evidence="3">Cupin domain protein</fullName>
    </submittedName>
</protein>
<keyword evidence="4" id="KW-1185">Reference proteome</keyword>
<dbReference type="Pfam" id="PF07883">
    <property type="entry name" value="Cupin_2"/>
    <property type="match status" value="1"/>
</dbReference>
<evidence type="ECO:0000259" key="2">
    <source>
        <dbReference type="Pfam" id="PF07883"/>
    </source>
</evidence>
<feature type="signal peptide" evidence="1">
    <location>
        <begin position="1"/>
        <end position="27"/>
    </location>
</feature>
<dbReference type="InterPro" id="IPR011051">
    <property type="entry name" value="RmlC_Cupin_sf"/>
</dbReference>
<accession>A0A1M7FDR8</accession>
<sequence>MVRTMTRALRGAPMLCLLALVAAPGLAKDAYPPVELLLQSETTVIGQPIVYPEGPGQITVAIVTMQSGQETGWHLHEAPMAAHVLEGELTVDYGPDGTRVYRKGDTLVEALGTRHQGRNTGAGLARVLVVFAGAEGTPNTVAE</sequence>
<dbReference type="CDD" id="cd02236">
    <property type="entry name" value="cupin_CV2614-like"/>
    <property type="match status" value="1"/>
</dbReference>
<organism evidence="3 4">
    <name type="scientific">Roseovarius litoreus</name>
    <dbReference type="NCBI Taxonomy" id="1155722"/>
    <lineage>
        <taxon>Bacteria</taxon>
        <taxon>Pseudomonadati</taxon>
        <taxon>Pseudomonadota</taxon>
        <taxon>Alphaproteobacteria</taxon>
        <taxon>Rhodobacterales</taxon>
        <taxon>Roseobacteraceae</taxon>
        <taxon>Roseovarius</taxon>
    </lineage>
</organism>
<dbReference type="InterPro" id="IPR013096">
    <property type="entry name" value="Cupin_2"/>
</dbReference>
<dbReference type="RefSeq" id="WP_149779346.1">
    <property type="nucleotide sequence ID" value="NZ_FRCB01000004.1"/>
</dbReference>
<dbReference type="SUPFAM" id="SSF51182">
    <property type="entry name" value="RmlC-like cupins"/>
    <property type="match status" value="1"/>
</dbReference>
<dbReference type="InterPro" id="IPR014710">
    <property type="entry name" value="RmlC-like_jellyroll"/>
</dbReference>